<dbReference type="Proteomes" id="UP000215999">
    <property type="component" value="Unassembled WGS sequence"/>
</dbReference>
<dbReference type="PROSITE" id="PS50088">
    <property type="entry name" value="ANK_REPEAT"/>
    <property type="match status" value="2"/>
</dbReference>
<reference evidence="5 6" key="1">
    <citation type="journal article" date="2016" name="Antonie Van Leeuwenhoek">
        <title>Photobacterium sanguinicancri sp. nov. isolated from marine animals.</title>
        <authorList>
            <person name="Gomez-Gil B."/>
            <person name="Roque A."/>
            <person name="Rotllant G."/>
            <person name="Romalde J.L."/>
            <person name="Doce A."/>
            <person name="Eggermont M."/>
            <person name="Defoirdt T."/>
        </authorList>
    </citation>
    <scope>NUCLEOTIDE SEQUENCE [LARGE SCALE GENOMIC DNA]</scope>
    <source>
        <strain evidence="5 6">CAIM 1827</strain>
    </source>
</reference>
<dbReference type="SUPFAM" id="SSF48403">
    <property type="entry name" value="Ankyrin repeat"/>
    <property type="match status" value="1"/>
</dbReference>
<evidence type="ECO:0008006" key="7">
    <source>
        <dbReference type="Google" id="ProtNLM"/>
    </source>
</evidence>
<keyword evidence="1" id="KW-0677">Repeat</keyword>
<gene>
    <name evidence="5" type="ORF">ASV53_23575</name>
</gene>
<dbReference type="RefSeq" id="WP_094958939.1">
    <property type="nucleotide sequence ID" value="NZ_NOIF01000317.1"/>
</dbReference>
<keyword evidence="6" id="KW-1185">Reference proteome</keyword>
<evidence type="ECO:0000256" key="2">
    <source>
        <dbReference type="ARBA" id="ARBA00023043"/>
    </source>
</evidence>
<keyword evidence="4" id="KW-0732">Signal</keyword>
<organism evidence="5 6">
    <name type="scientific">Photobacterium sanguinicancri</name>
    <dbReference type="NCBI Taxonomy" id="875932"/>
    <lineage>
        <taxon>Bacteria</taxon>
        <taxon>Pseudomonadati</taxon>
        <taxon>Pseudomonadota</taxon>
        <taxon>Gammaproteobacteria</taxon>
        <taxon>Vibrionales</taxon>
        <taxon>Vibrionaceae</taxon>
        <taxon>Photobacterium</taxon>
    </lineage>
</organism>
<dbReference type="InterPro" id="IPR036770">
    <property type="entry name" value="Ankyrin_rpt-contain_sf"/>
</dbReference>
<dbReference type="Pfam" id="PF12796">
    <property type="entry name" value="Ank_2"/>
    <property type="match status" value="1"/>
</dbReference>
<sequence>MSNIRRYLKSVALLIAGLLGACNLEGADLDASNFFQPEMVSLLQDLQRDNKKRAEQKIESGVSLNVHGKEGITPLFWLIINKDKPAIKLALQLGADPNFSDPVGDTPIVIVAGGNDDEMLEILLQAGANPNSLDSNGYPTLFAAIGTSNWSQIKMLINAGADINLPNKRNVNSAHHALYIGQYEIAYYLLELGVEHNERTPSGSDMAWRIHKSLSDFLLDPETDTYKWAVKVKQQLIDRGVIFPPPSPKEVRAKWAEEGRDN</sequence>
<dbReference type="InterPro" id="IPR002110">
    <property type="entry name" value="Ankyrin_rpt"/>
</dbReference>
<evidence type="ECO:0000256" key="1">
    <source>
        <dbReference type="ARBA" id="ARBA00022737"/>
    </source>
</evidence>
<dbReference type="PANTHER" id="PTHR24198">
    <property type="entry name" value="ANKYRIN REPEAT AND PROTEIN KINASE DOMAIN-CONTAINING PROTEIN"/>
    <property type="match status" value="1"/>
</dbReference>
<protein>
    <recommendedName>
        <fullName evidence="7">Ankyrin repeat domain-containing protein</fullName>
    </recommendedName>
</protein>
<accession>A0ABX4FRK3</accession>
<dbReference type="PANTHER" id="PTHR24198:SF165">
    <property type="entry name" value="ANKYRIN REPEAT-CONTAINING PROTEIN-RELATED"/>
    <property type="match status" value="1"/>
</dbReference>
<feature type="repeat" description="ANK" evidence="3">
    <location>
        <begin position="103"/>
        <end position="135"/>
    </location>
</feature>
<dbReference type="Gene3D" id="1.25.40.20">
    <property type="entry name" value="Ankyrin repeat-containing domain"/>
    <property type="match status" value="1"/>
</dbReference>
<dbReference type="SMART" id="SM00248">
    <property type="entry name" value="ANK"/>
    <property type="match status" value="4"/>
</dbReference>
<evidence type="ECO:0000256" key="4">
    <source>
        <dbReference type="SAM" id="SignalP"/>
    </source>
</evidence>
<name>A0ABX4FRK3_9GAMM</name>
<feature type="repeat" description="ANK" evidence="3">
    <location>
        <begin position="136"/>
        <end position="168"/>
    </location>
</feature>
<evidence type="ECO:0000313" key="5">
    <source>
        <dbReference type="EMBL" id="OZS41462.1"/>
    </source>
</evidence>
<evidence type="ECO:0000256" key="3">
    <source>
        <dbReference type="PROSITE-ProRule" id="PRU00023"/>
    </source>
</evidence>
<dbReference type="EMBL" id="NOIF01000317">
    <property type="protein sequence ID" value="OZS41462.1"/>
    <property type="molecule type" value="Genomic_DNA"/>
</dbReference>
<proteinExistence type="predicted"/>
<dbReference type="PROSITE" id="PS50297">
    <property type="entry name" value="ANK_REP_REGION"/>
    <property type="match status" value="1"/>
</dbReference>
<comment type="caution">
    <text evidence="5">The sequence shown here is derived from an EMBL/GenBank/DDBJ whole genome shotgun (WGS) entry which is preliminary data.</text>
</comment>
<feature type="chain" id="PRO_5046285964" description="Ankyrin repeat domain-containing protein" evidence="4">
    <location>
        <begin position="27"/>
        <end position="262"/>
    </location>
</feature>
<dbReference type="PROSITE" id="PS51257">
    <property type="entry name" value="PROKAR_LIPOPROTEIN"/>
    <property type="match status" value="1"/>
</dbReference>
<feature type="signal peptide" evidence="4">
    <location>
        <begin position="1"/>
        <end position="26"/>
    </location>
</feature>
<evidence type="ECO:0000313" key="6">
    <source>
        <dbReference type="Proteomes" id="UP000215999"/>
    </source>
</evidence>
<keyword evidence="2 3" id="KW-0040">ANK repeat</keyword>